<reference evidence="14 15" key="1">
    <citation type="submission" date="2015-03" db="EMBL/GenBank/DDBJ databases">
        <title>Genomic characterization of Dehalococcoides mccartyi strain 11a5, an unusal plasmid-containing chloroethene dechlorinator.</title>
        <authorList>
            <person name="Zhao S."/>
            <person name="Ding C."/>
            <person name="He J."/>
        </authorList>
    </citation>
    <scope>NUCLEOTIDE SEQUENCE [LARGE SCALE GENOMIC DNA]</scope>
    <source>
        <strain evidence="14 15">11a5</strain>
    </source>
</reference>
<dbReference type="InterPro" id="IPR043519">
    <property type="entry name" value="NT_sf"/>
</dbReference>
<dbReference type="Pfam" id="PF01743">
    <property type="entry name" value="PolyA_pol"/>
    <property type="match status" value="1"/>
</dbReference>
<comment type="cofactor">
    <cofactor evidence="1">
        <name>Mg(2+)</name>
        <dbReference type="ChEBI" id="CHEBI:18420"/>
    </cofactor>
</comment>
<dbReference type="GO" id="GO:0046872">
    <property type="term" value="F:metal ion binding"/>
    <property type="evidence" value="ECO:0007669"/>
    <property type="project" value="UniProtKB-KW"/>
</dbReference>
<dbReference type="Pfam" id="PF12627">
    <property type="entry name" value="PolyA_pol_RNAbd"/>
    <property type="match status" value="1"/>
</dbReference>
<dbReference type="Proteomes" id="UP000076394">
    <property type="component" value="Chromosome"/>
</dbReference>
<dbReference type="EMBL" id="CP011127">
    <property type="protein sequence ID" value="AMU86175.1"/>
    <property type="molecule type" value="Genomic_DNA"/>
</dbReference>
<keyword evidence="10 11" id="KW-0694">RNA-binding</keyword>
<evidence type="ECO:0000256" key="6">
    <source>
        <dbReference type="ARBA" id="ARBA00022695"/>
    </source>
</evidence>
<keyword evidence="9" id="KW-0460">Magnesium</keyword>
<dbReference type="CDD" id="cd05398">
    <property type="entry name" value="NT_ClassII-CCAase"/>
    <property type="match status" value="1"/>
</dbReference>
<gene>
    <name evidence="14" type="ORF">Dm11a5_0349</name>
</gene>
<evidence type="ECO:0000259" key="12">
    <source>
        <dbReference type="Pfam" id="PF01743"/>
    </source>
</evidence>
<keyword evidence="4 11" id="KW-0808">Transferase</keyword>
<dbReference type="InterPro" id="IPR052390">
    <property type="entry name" value="tRNA_nt/polyA_polymerase"/>
</dbReference>
<keyword evidence="5" id="KW-0819">tRNA processing</keyword>
<evidence type="ECO:0000259" key="13">
    <source>
        <dbReference type="Pfam" id="PF12627"/>
    </source>
</evidence>
<name>A0A142VA92_9CHLR</name>
<dbReference type="PANTHER" id="PTHR47788">
    <property type="entry name" value="POLYA POLYMERASE"/>
    <property type="match status" value="1"/>
</dbReference>
<dbReference type="GO" id="GO:0000049">
    <property type="term" value="F:tRNA binding"/>
    <property type="evidence" value="ECO:0007669"/>
    <property type="project" value="UniProtKB-KW"/>
</dbReference>
<keyword evidence="6" id="KW-0548">Nucleotidyltransferase</keyword>
<dbReference type="PATRIC" id="fig|61435.13.peg.382"/>
<evidence type="ECO:0000313" key="15">
    <source>
        <dbReference type="Proteomes" id="UP000076394"/>
    </source>
</evidence>
<evidence type="ECO:0000256" key="10">
    <source>
        <dbReference type="ARBA" id="ARBA00022884"/>
    </source>
</evidence>
<dbReference type="SUPFAM" id="SSF81301">
    <property type="entry name" value="Nucleotidyltransferase"/>
    <property type="match status" value="1"/>
</dbReference>
<evidence type="ECO:0000256" key="4">
    <source>
        <dbReference type="ARBA" id="ARBA00022679"/>
    </source>
</evidence>
<evidence type="ECO:0000256" key="3">
    <source>
        <dbReference type="ARBA" id="ARBA00022555"/>
    </source>
</evidence>
<dbReference type="GO" id="GO:0016779">
    <property type="term" value="F:nucleotidyltransferase activity"/>
    <property type="evidence" value="ECO:0007669"/>
    <property type="project" value="UniProtKB-KW"/>
</dbReference>
<evidence type="ECO:0000256" key="9">
    <source>
        <dbReference type="ARBA" id="ARBA00022842"/>
    </source>
</evidence>
<dbReference type="InterPro" id="IPR002646">
    <property type="entry name" value="PolA_pol_head_dom"/>
</dbReference>
<evidence type="ECO:0000256" key="5">
    <source>
        <dbReference type="ARBA" id="ARBA00022694"/>
    </source>
</evidence>
<evidence type="ECO:0000256" key="1">
    <source>
        <dbReference type="ARBA" id="ARBA00001946"/>
    </source>
</evidence>
<keyword evidence="8" id="KW-0547">Nucleotide-binding</keyword>
<dbReference type="InterPro" id="IPR032828">
    <property type="entry name" value="PolyA_RNA-bd"/>
</dbReference>
<evidence type="ECO:0000256" key="2">
    <source>
        <dbReference type="ARBA" id="ARBA00007265"/>
    </source>
</evidence>
<comment type="similarity">
    <text evidence="2 11">Belongs to the tRNA nucleotidyltransferase/poly(A) polymerase family.</text>
</comment>
<dbReference type="GO" id="GO:0008033">
    <property type="term" value="P:tRNA processing"/>
    <property type="evidence" value="ECO:0007669"/>
    <property type="project" value="UniProtKB-KW"/>
</dbReference>
<evidence type="ECO:0000313" key="14">
    <source>
        <dbReference type="EMBL" id="AMU86175.1"/>
    </source>
</evidence>
<dbReference type="AlphaFoldDB" id="A0A142VA92"/>
<dbReference type="PANTHER" id="PTHR47788:SF1">
    <property type="entry name" value="A-ADDING TRNA NUCLEOTIDYLTRANSFERASE"/>
    <property type="match status" value="1"/>
</dbReference>
<dbReference type="SUPFAM" id="SSF81891">
    <property type="entry name" value="Poly A polymerase C-terminal region-like"/>
    <property type="match status" value="1"/>
</dbReference>
<keyword evidence="7" id="KW-0479">Metal-binding</keyword>
<dbReference type="OrthoDB" id="9805698at2"/>
<feature type="domain" description="Poly A polymerase head" evidence="12">
    <location>
        <begin position="36"/>
        <end position="161"/>
    </location>
</feature>
<accession>A0A142VA92</accession>
<dbReference type="Gene3D" id="3.30.460.10">
    <property type="entry name" value="Beta Polymerase, domain 2"/>
    <property type="match status" value="1"/>
</dbReference>
<dbReference type="Gene3D" id="1.10.3090.10">
    <property type="entry name" value="cca-adding enzyme, domain 2"/>
    <property type="match status" value="1"/>
</dbReference>
<evidence type="ECO:0000256" key="7">
    <source>
        <dbReference type="ARBA" id="ARBA00022723"/>
    </source>
</evidence>
<dbReference type="GO" id="GO:0000166">
    <property type="term" value="F:nucleotide binding"/>
    <property type="evidence" value="ECO:0007669"/>
    <property type="project" value="UniProtKB-KW"/>
</dbReference>
<evidence type="ECO:0000256" key="8">
    <source>
        <dbReference type="ARBA" id="ARBA00022741"/>
    </source>
</evidence>
<protein>
    <submittedName>
        <fullName evidence="14">PolyA polymerase, tRNA nucleotidyltransferase</fullName>
    </submittedName>
</protein>
<dbReference type="RefSeq" id="WP_011308931.1">
    <property type="nucleotide sequence ID" value="NZ_CP011127.1"/>
</dbReference>
<feature type="domain" description="tRNA nucleotidyltransferase/poly(A) polymerase RNA and SrmB- binding" evidence="13">
    <location>
        <begin position="187"/>
        <end position="248"/>
    </location>
</feature>
<keyword evidence="3" id="KW-0820">tRNA-binding</keyword>
<proteinExistence type="inferred from homology"/>
<evidence type="ECO:0000256" key="11">
    <source>
        <dbReference type="RuleBase" id="RU003953"/>
    </source>
</evidence>
<sequence>MNAEELKSFLKNRLPPEINRLILHAAELAASQNLHLYLVGGLVRDFLLNKTPKDADLVLAANAIKFGQGLLEGFNYKATLHPRFNNLSADINGFKLDISTARNEFYPDPGKLPEVLEGDIKADLFRRDFKINAMALSLSPQDFGCLVDPYNGLTDLKQHKLSVLHPKSFRDDPSRIWRALRYSERLGFDISSETLTLLQRDAQLIPLIGADRLRYEMECIFKEAKPENILLKAEETGVLKNSLPFIKADNWPADKFAEARNMYGENVSPEIYLCLLSVRLDKPQAEALITGLHLSKYISACLRDYQCLAEHLAELGRVDLSPSRLYGILVKCKKEARQAFNIANDNPIVRKHLMLFQEELSGIKPCLKGTDLLTLGFAPGPDIKTVLAELLNLKLDGKIPSRTDEIDYVKRRQADDQV</sequence>
<organism evidence="14 15">
    <name type="scientific">Dehalococcoides mccartyi</name>
    <dbReference type="NCBI Taxonomy" id="61435"/>
    <lineage>
        <taxon>Bacteria</taxon>
        <taxon>Bacillati</taxon>
        <taxon>Chloroflexota</taxon>
        <taxon>Dehalococcoidia</taxon>
        <taxon>Dehalococcoidales</taxon>
        <taxon>Dehalococcoidaceae</taxon>
        <taxon>Dehalococcoides</taxon>
    </lineage>
</organism>